<evidence type="ECO:0000256" key="4">
    <source>
        <dbReference type="ARBA" id="ARBA00023172"/>
    </source>
</evidence>
<dbReference type="Pfam" id="PF13356">
    <property type="entry name" value="Arm-DNA-bind_3"/>
    <property type="match status" value="1"/>
</dbReference>
<feature type="domain" description="Tyr recombinase" evidence="6">
    <location>
        <begin position="201"/>
        <end position="381"/>
    </location>
</feature>
<evidence type="ECO:0000313" key="9">
    <source>
        <dbReference type="Proteomes" id="UP000639859"/>
    </source>
</evidence>
<sequence length="410" mass="46034">MAGSYTAKLTARTVAAIKPNGDDFDVSDSDIRGFHIRVTKRGKMIYRFQYRRPDNSRPVLTLGTVSELTPDEARRAAHAHFIAVGGGADPRKARQDWIAAPTMDDLWERYERERLKIKNRERTVAEYVRNWKSHAKPLLGGMKVSEVGRKDVNAVVAAMGDKRTTANRVVALLSVMFNFAVENELRADNPAAGVRKHRENRRDVAFTDDELSRIAAAIENERESWAKAALSLMMVTGGRHREILSAEWSEFDLDDSSPSWRLPAQRMKGGKAHTYALDTETVEAIRAWKEDAPFLSPRWVFPNIKGTGPKESLQKPWTRVKAEAKLTRGVLHSFRHTFLTRLAESGASAIDIRNTAGHADIATSMKYVHAAENARLRELQEQNRKGIREAMKKKPTSAQIIPITGKAETA</sequence>
<keyword evidence="4" id="KW-0233">DNA recombination</keyword>
<evidence type="ECO:0000256" key="2">
    <source>
        <dbReference type="ARBA" id="ARBA00022908"/>
    </source>
</evidence>
<evidence type="ECO:0000259" key="7">
    <source>
        <dbReference type="PROSITE" id="PS51900"/>
    </source>
</evidence>
<dbReference type="PROSITE" id="PS51898">
    <property type="entry name" value="TYR_RECOMBINASE"/>
    <property type="match status" value="1"/>
</dbReference>
<dbReference type="InterPro" id="IPR025166">
    <property type="entry name" value="Integrase_DNA_bind_dom"/>
</dbReference>
<comment type="caution">
    <text evidence="8">The sequence shown here is derived from an EMBL/GenBank/DDBJ whole genome shotgun (WGS) entry which is preliminary data.</text>
</comment>
<dbReference type="Pfam" id="PF22022">
    <property type="entry name" value="Phage_int_M"/>
    <property type="match status" value="1"/>
</dbReference>
<dbReference type="InterPro" id="IPR010998">
    <property type="entry name" value="Integrase_recombinase_N"/>
</dbReference>
<evidence type="ECO:0000256" key="1">
    <source>
        <dbReference type="ARBA" id="ARBA00008857"/>
    </source>
</evidence>
<keyword evidence="9" id="KW-1185">Reference proteome</keyword>
<dbReference type="InterPro" id="IPR011010">
    <property type="entry name" value="DNA_brk_join_enz"/>
</dbReference>
<comment type="similarity">
    <text evidence="1">Belongs to the 'phage' integrase family.</text>
</comment>
<dbReference type="InterPro" id="IPR002104">
    <property type="entry name" value="Integrase_catalytic"/>
</dbReference>
<reference evidence="8 9" key="1">
    <citation type="submission" date="2020-11" db="EMBL/GenBank/DDBJ databases">
        <title>genome sequence of strain KACC 18849.</title>
        <authorList>
            <person name="Gao J."/>
            <person name="Zhang X."/>
        </authorList>
    </citation>
    <scope>NUCLEOTIDE SEQUENCE [LARGE SCALE GENOMIC DNA]</scope>
    <source>
        <strain evidence="8 9">KACC 18849</strain>
    </source>
</reference>
<dbReference type="InterPro" id="IPR044068">
    <property type="entry name" value="CB"/>
</dbReference>
<dbReference type="InterPro" id="IPR013762">
    <property type="entry name" value="Integrase-like_cat_sf"/>
</dbReference>
<dbReference type="Proteomes" id="UP000639859">
    <property type="component" value="Unassembled WGS sequence"/>
</dbReference>
<keyword evidence="3 5" id="KW-0238">DNA-binding</keyword>
<proteinExistence type="inferred from homology"/>
<dbReference type="InterPro" id="IPR038488">
    <property type="entry name" value="Integrase_DNA-bd_sf"/>
</dbReference>
<dbReference type="Pfam" id="PF00589">
    <property type="entry name" value="Phage_integrase"/>
    <property type="match status" value="1"/>
</dbReference>
<dbReference type="InterPro" id="IPR050808">
    <property type="entry name" value="Phage_Integrase"/>
</dbReference>
<name>A0ABS0T5R5_9CAUL</name>
<dbReference type="RefSeq" id="WP_198578335.1">
    <property type="nucleotide sequence ID" value="NZ_JADWOX010000022.1"/>
</dbReference>
<protein>
    <submittedName>
        <fullName evidence="8">Tyrosine-type recombinase/integrase</fullName>
    </submittedName>
</protein>
<dbReference type="EMBL" id="JADWOX010000022">
    <property type="protein sequence ID" value="MBI1686445.1"/>
    <property type="molecule type" value="Genomic_DNA"/>
</dbReference>
<dbReference type="Gene3D" id="1.10.150.130">
    <property type="match status" value="1"/>
</dbReference>
<dbReference type="SUPFAM" id="SSF56349">
    <property type="entry name" value="DNA breaking-rejoining enzymes"/>
    <property type="match status" value="1"/>
</dbReference>
<evidence type="ECO:0000256" key="5">
    <source>
        <dbReference type="PROSITE-ProRule" id="PRU01248"/>
    </source>
</evidence>
<evidence type="ECO:0000256" key="3">
    <source>
        <dbReference type="ARBA" id="ARBA00023125"/>
    </source>
</evidence>
<dbReference type="CDD" id="cd00796">
    <property type="entry name" value="INT_Rci_Hp1_C"/>
    <property type="match status" value="1"/>
</dbReference>
<feature type="domain" description="Core-binding (CB)" evidence="7">
    <location>
        <begin position="101"/>
        <end position="181"/>
    </location>
</feature>
<dbReference type="PANTHER" id="PTHR30629:SF2">
    <property type="entry name" value="PROPHAGE INTEGRASE INTS-RELATED"/>
    <property type="match status" value="1"/>
</dbReference>
<evidence type="ECO:0000259" key="6">
    <source>
        <dbReference type="PROSITE" id="PS51898"/>
    </source>
</evidence>
<dbReference type="PROSITE" id="PS51900">
    <property type="entry name" value="CB"/>
    <property type="match status" value="1"/>
</dbReference>
<organism evidence="8 9">
    <name type="scientific">Caulobacter hibisci</name>
    <dbReference type="NCBI Taxonomy" id="2035993"/>
    <lineage>
        <taxon>Bacteria</taxon>
        <taxon>Pseudomonadati</taxon>
        <taxon>Pseudomonadota</taxon>
        <taxon>Alphaproteobacteria</taxon>
        <taxon>Caulobacterales</taxon>
        <taxon>Caulobacteraceae</taxon>
        <taxon>Caulobacter</taxon>
    </lineage>
</organism>
<accession>A0ABS0T5R5</accession>
<keyword evidence="2" id="KW-0229">DNA integration</keyword>
<dbReference type="InterPro" id="IPR053876">
    <property type="entry name" value="Phage_int_M"/>
</dbReference>
<dbReference type="Gene3D" id="3.30.160.390">
    <property type="entry name" value="Integrase, DNA-binding domain"/>
    <property type="match status" value="1"/>
</dbReference>
<dbReference type="Gene3D" id="1.10.443.10">
    <property type="entry name" value="Intergrase catalytic core"/>
    <property type="match status" value="1"/>
</dbReference>
<gene>
    <name evidence="8" type="ORF">I4Q42_22480</name>
</gene>
<evidence type="ECO:0000313" key="8">
    <source>
        <dbReference type="EMBL" id="MBI1686445.1"/>
    </source>
</evidence>
<dbReference type="PANTHER" id="PTHR30629">
    <property type="entry name" value="PROPHAGE INTEGRASE"/>
    <property type="match status" value="1"/>
</dbReference>